<proteinExistence type="predicted"/>
<dbReference type="SUPFAM" id="SSF52833">
    <property type="entry name" value="Thioredoxin-like"/>
    <property type="match status" value="1"/>
</dbReference>
<evidence type="ECO:0000313" key="2">
    <source>
        <dbReference type="EMBL" id="SPO38187.1"/>
    </source>
</evidence>
<feature type="compositionally biased region" description="Low complexity" evidence="1">
    <location>
        <begin position="305"/>
        <end position="315"/>
    </location>
</feature>
<feature type="compositionally biased region" description="Acidic residues" evidence="1">
    <location>
        <begin position="61"/>
        <end position="75"/>
    </location>
</feature>
<feature type="compositionally biased region" description="Polar residues" evidence="1">
    <location>
        <begin position="92"/>
        <end position="102"/>
    </location>
</feature>
<evidence type="ECO:0000256" key="1">
    <source>
        <dbReference type="SAM" id="MobiDB-lite"/>
    </source>
</evidence>
<sequence>MDPSAVAAAMSGHPGSMPTTHEASTPSQPQDASTSTTREEEEYTASFPTYVQSSLHRHNDDDGEGEGEEDDDEALFAELEREVEAMDDQRNYPGSSAAQGKTTGKWVGRGAEDVDGFLRDDVVGDRDEEAVGGFDMAEFRERRMLEIREELARRKQGTSSSSQNSSSYALRGKLTEISHEKELIHLSAQEARVAIHFFHASFERCKLLDRHLEVVARLHPDTLFLRANVLNCPFLTAKLGIKVLPCIVTFRDGVSKDKMVGFEELGNSDRFTTGALEWRLGQSGIVDPRRNQKPILGFAEQQRESVGVGVVGASSGRRRKDKNGRWIDEGDGDEDDYWNDD</sequence>
<dbReference type="AlphaFoldDB" id="A0A5C3F3D7"/>
<name>A0A5C3F3D7_9BASI</name>
<protein>
    <submittedName>
        <fullName evidence="2">Related to PLP1 - protein involved in actin and tubulin folding</fullName>
    </submittedName>
</protein>
<evidence type="ECO:0000313" key="3">
    <source>
        <dbReference type="Proteomes" id="UP000323386"/>
    </source>
</evidence>
<dbReference type="PANTHER" id="PTHR21148">
    <property type="entry name" value="THIOREDOXIN DOMAIN-CONTAINING PROTEIN 9"/>
    <property type="match status" value="1"/>
</dbReference>
<dbReference type="EMBL" id="OOIP01000009">
    <property type="protein sequence ID" value="SPO38187.1"/>
    <property type="molecule type" value="Genomic_DNA"/>
</dbReference>
<feature type="compositionally biased region" description="Polar residues" evidence="1">
    <location>
        <begin position="17"/>
        <end position="32"/>
    </location>
</feature>
<dbReference type="Proteomes" id="UP000323386">
    <property type="component" value="Unassembled WGS sequence"/>
</dbReference>
<feature type="region of interest" description="Disordered" evidence="1">
    <location>
        <begin position="1"/>
        <end position="107"/>
    </location>
</feature>
<gene>
    <name evidence="2" type="ORF">PSFLO_03664</name>
</gene>
<dbReference type="CDD" id="cd02989">
    <property type="entry name" value="Phd_like_TxnDC9"/>
    <property type="match status" value="1"/>
</dbReference>
<feature type="compositionally biased region" description="Basic and acidic residues" evidence="1">
    <location>
        <begin position="78"/>
        <end position="90"/>
    </location>
</feature>
<feature type="region of interest" description="Disordered" evidence="1">
    <location>
        <begin position="305"/>
        <end position="341"/>
    </location>
</feature>
<keyword evidence="3" id="KW-1185">Reference proteome</keyword>
<accession>A0A5C3F3D7</accession>
<dbReference type="OrthoDB" id="10257948at2759"/>
<dbReference type="InterPro" id="IPR036249">
    <property type="entry name" value="Thioredoxin-like_sf"/>
</dbReference>
<reference evidence="2 3" key="1">
    <citation type="submission" date="2018-03" db="EMBL/GenBank/DDBJ databases">
        <authorList>
            <person name="Guldener U."/>
        </authorList>
    </citation>
    <scope>NUCLEOTIDE SEQUENCE [LARGE SCALE GENOMIC DNA]</scope>
    <source>
        <strain evidence="2 3">DAOM196992</strain>
    </source>
</reference>
<dbReference type="Gene3D" id="3.40.30.10">
    <property type="entry name" value="Glutaredoxin"/>
    <property type="match status" value="1"/>
</dbReference>
<feature type="compositionally biased region" description="Acidic residues" evidence="1">
    <location>
        <begin position="329"/>
        <end position="341"/>
    </location>
</feature>
<organism evidence="2 3">
    <name type="scientific">Pseudozyma flocculosa</name>
    <dbReference type="NCBI Taxonomy" id="84751"/>
    <lineage>
        <taxon>Eukaryota</taxon>
        <taxon>Fungi</taxon>
        <taxon>Dikarya</taxon>
        <taxon>Basidiomycota</taxon>
        <taxon>Ustilaginomycotina</taxon>
        <taxon>Ustilaginomycetes</taxon>
        <taxon>Ustilaginales</taxon>
        <taxon>Ustilaginaceae</taxon>
        <taxon>Pseudozyma</taxon>
    </lineage>
</organism>